<organism evidence="2 3">
    <name type="scientific">Solirubrum puertoriconensis</name>
    <dbReference type="NCBI Taxonomy" id="1751427"/>
    <lineage>
        <taxon>Bacteria</taxon>
        <taxon>Pseudomonadati</taxon>
        <taxon>Bacteroidota</taxon>
        <taxon>Cytophagia</taxon>
        <taxon>Cytophagales</taxon>
    </lineage>
</organism>
<dbReference type="EMBL" id="LNAL01000008">
    <property type="protein sequence ID" value="KUG06899.1"/>
    <property type="molecule type" value="Genomic_DNA"/>
</dbReference>
<protein>
    <submittedName>
        <fullName evidence="2">Uncharacterized protein</fullName>
    </submittedName>
</protein>
<evidence type="ECO:0000256" key="1">
    <source>
        <dbReference type="SAM" id="Phobius"/>
    </source>
</evidence>
<keyword evidence="1" id="KW-0812">Transmembrane</keyword>
<name>A0A9X0HJA9_SOLP1</name>
<accession>A0A9X0HJA9</accession>
<keyword evidence="1" id="KW-0472">Membrane</keyword>
<dbReference type="AlphaFoldDB" id="A0A9X0HJA9"/>
<reference evidence="2 3" key="1">
    <citation type="submission" date="2015-11" db="EMBL/GenBank/DDBJ databases">
        <title>Solirubrum puertoriconensis gen. nov. an environmental bacteria isolated in Puerto Rico.</title>
        <authorList>
            <person name="Cuebas-Irizarry M.F."/>
            <person name="Montalvo-Rodriguez R."/>
        </authorList>
    </citation>
    <scope>NUCLEOTIDE SEQUENCE [LARGE SCALE GENOMIC DNA]</scope>
    <source>
        <strain evidence="2 3">MC1A</strain>
    </source>
</reference>
<comment type="caution">
    <text evidence="2">The sequence shown here is derived from an EMBL/GenBank/DDBJ whole genome shotgun (WGS) entry which is preliminary data.</text>
</comment>
<dbReference type="Proteomes" id="UP000054223">
    <property type="component" value="Unassembled WGS sequence"/>
</dbReference>
<evidence type="ECO:0000313" key="3">
    <source>
        <dbReference type="Proteomes" id="UP000054223"/>
    </source>
</evidence>
<sequence length="111" mass="13049">MDEPMQKTKPRKPLQAPVYEANDAFARHLLDLGFTELATVKSAGNPRKRKFRYSDHRPYRTVHFDYETIRLVYARRMEWSGYLLPAAAFGFWMANLLDEQNRPAFERLAAL</sequence>
<proteinExistence type="predicted"/>
<feature type="transmembrane region" description="Helical" evidence="1">
    <location>
        <begin position="79"/>
        <end position="97"/>
    </location>
</feature>
<keyword evidence="3" id="KW-1185">Reference proteome</keyword>
<gene>
    <name evidence="2" type="ORF">ASU33_06125</name>
</gene>
<keyword evidence="1" id="KW-1133">Transmembrane helix</keyword>
<evidence type="ECO:0000313" key="2">
    <source>
        <dbReference type="EMBL" id="KUG06899.1"/>
    </source>
</evidence>